<keyword evidence="4 13" id="KW-0716">Sensory transduction</keyword>
<dbReference type="InParanoid" id="A0A6I8NL33"/>
<reference evidence="15" key="1">
    <citation type="submission" date="2025-08" db="UniProtKB">
        <authorList>
            <consortium name="Ensembl"/>
        </authorList>
    </citation>
    <scope>IDENTIFICATION</scope>
    <source>
        <strain evidence="15">Glennie</strain>
    </source>
</reference>
<keyword evidence="10 12" id="KW-0675">Receptor</keyword>
<dbReference type="PRINTS" id="PR00237">
    <property type="entry name" value="GPCRRHODOPSN"/>
</dbReference>
<keyword evidence="8 12" id="KW-0297">G-protein coupled receptor</keyword>
<reference evidence="15" key="2">
    <citation type="submission" date="2025-09" db="UniProtKB">
        <authorList>
            <consortium name="Ensembl"/>
        </authorList>
    </citation>
    <scope>IDENTIFICATION</scope>
    <source>
        <strain evidence="15">Glennie</strain>
    </source>
</reference>
<feature type="transmembrane region" description="Helical" evidence="13">
    <location>
        <begin position="231"/>
        <end position="254"/>
    </location>
</feature>
<comment type="similarity">
    <text evidence="12">Belongs to the G-protein coupled receptor 1 family.</text>
</comment>
<dbReference type="PROSITE" id="PS00237">
    <property type="entry name" value="G_PROTEIN_RECEP_F1_1"/>
    <property type="match status" value="1"/>
</dbReference>
<evidence type="ECO:0000256" key="8">
    <source>
        <dbReference type="ARBA" id="ARBA00023040"/>
    </source>
</evidence>
<dbReference type="GO" id="GO:0004984">
    <property type="term" value="F:olfactory receptor activity"/>
    <property type="evidence" value="ECO:0000318"/>
    <property type="project" value="GO_Central"/>
</dbReference>
<evidence type="ECO:0000256" key="4">
    <source>
        <dbReference type="ARBA" id="ARBA00022606"/>
    </source>
</evidence>
<evidence type="ECO:0000256" key="2">
    <source>
        <dbReference type="ARBA" id="ARBA00004651"/>
    </source>
</evidence>
<comment type="function">
    <text evidence="1">Odorant receptor.</text>
</comment>
<dbReference type="PANTHER" id="PTHR26452">
    <property type="entry name" value="OLFACTORY RECEPTOR"/>
    <property type="match status" value="1"/>
</dbReference>
<dbReference type="PRINTS" id="PR00245">
    <property type="entry name" value="OLFACTORYR"/>
</dbReference>
<evidence type="ECO:0000313" key="15">
    <source>
        <dbReference type="Ensembl" id="ENSOANP00000041843.1"/>
    </source>
</evidence>
<evidence type="ECO:0000256" key="1">
    <source>
        <dbReference type="ARBA" id="ARBA00002936"/>
    </source>
</evidence>
<dbReference type="RefSeq" id="XP_001517506.4">
    <property type="nucleotide sequence ID" value="XM_001517456.4"/>
</dbReference>
<dbReference type="OrthoDB" id="9848025at2759"/>
<dbReference type="CDD" id="cd15227">
    <property type="entry name" value="7tmA_OR14-like"/>
    <property type="match status" value="1"/>
</dbReference>
<dbReference type="PROSITE" id="PS50262">
    <property type="entry name" value="G_PROTEIN_RECEP_F1_2"/>
    <property type="match status" value="1"/>
</dbReference>
<evidence type="ECO:0000256" key="5">
    <source>
        <dbReference type="ARBA" id="ARBA00022692"/>
    </source>
</evidence>
<dbReference type="OMA" id="SSYNWDV"/>
<evidence type="ECO:0000313" key="16">
    <source>
        <dbReference type="Proteomes" id="UP000002279"/>
    </source>
</evidence>
<evidence type="ECO:0000256" key="12">
    <source>
        <dbReference type="RuleBase" id="RU000688"/>
    </source>
</evidence>
<dbReference type="GO" id="GO:0004930">
    <property type="term" value="F:G protein-coupled receptor activity"/>
    <property type="evidence" value="ECO:0007669"/>
    <property type="project" value="UniProtKB-KW"/>
</dbReference>
<evidence type="ECO:0000256" key="3">
    <source>
        <dbReference type="ARBA" id="ARBA00022475"/>
    </source>
</evidence>
<dbReference type="AlphaFoldDB" id="A0A6I8NL33"/>
<keyword evidence="11 12" id="KW-0807">Transducer</keyword>
<keyword evidence="9 13" id="KW-0472">Membrane</keyword>
<dbReference type="Gene3D" id="1.20.1070.10">
    <property type="entry name" value="Rhodopsin 7-helix transmembrane proteins"/>
    <property type="match status" value="1"/>
</dbReference>
<evidence type="ECO:0000259" key="14">
    <source>
        <dbReference type="PROSITE" id="PS50262"/>
    </source>
</evidence>
<feature type="transmembrane region" description="Helical" evidence="13">
    <location>
        <begin position="23"/>
        <end position="43"/>
    </location>
</feature>
<sequence length="307" mass="33862">MANVTTVREYLLLGFSEVRELQLVHLLVYLLALTGNLLIFVVTAFNRRLHTPMYFFLRHLSVLDLSLISVTVPKSISNAVINSRSISSARCGLQVLFFTFCACSEVGILMAMSYNRYVAICWPPCYDVIMAPGACGKMALASWLSGQLMGILHVSNIFSLPFCGPAMIHHFFCDVPQVLKLVCPGDTMGVVGVICLIVTVAFFSLILIIYSYVSIFWALLRMPSTEGRPKAFSTCLPHLVVVTLFLSSGGFEYLNPVPDSPSLPDFLLPVFYAIVPPSLNRVIYSLRNRDIKSALGEAFRGKGICLG</sequence>
<dbReference type="Ensembl" id="ENSOANT00000064094.1">
    <property type="protein sequence ID" value="ENSOANP00000041843.1"/>
    <property type="gene ID" value="ENSOANG00000040066.1"/>
</dbReference>
<dbReference type="GeneTree" id="ENSGT01050000244828"/>
<gene>
    <name evidence="15" type="primary">LOC100087615</name>
</gene>
<keyword evidence="5 12" id="KW-0812">Transmembrane</keyword>
<dbReference type="Proteomes" id="UP000002279">
    <property type="component" value="Unplaced"/>
</dbReference>
<keyword evidence="3 13" id="KW-1003">Cell membrane</keyword>
<dbReference type="InterPro" id="IPR017452">
    <property type="entry name" value="GPCR_Rhodpsn_7TM"/>
</dbReference>
<keyword evidence="7 13" id="KW-1133">Transmembrane helix</keyword>
<feature type="transmembrane region" description="Helical" evidence="13">
    <location>
        <begin position="188"/>
        <end position="219"/>
    </location>
</feature>
<organism evidence="15 16">
    <name type="scientific">Ornithorhynchus anatinus</name>
    <name type="common">Duckbill platypus</name>
    <dbReference type="NCBI Taxonomy" id="9258"/>
    <lineage>
        <taxon>Eukaryota</taxon>
        <taxon>Metazoa</taxon>
        <taxon>Chordata</taxon>
        <taxon>Craniata</taxon>
        <taxon>Vertebrata</taxon>
        <taxon>Euteleostomi</taxon>
        <taxon>Mammalia</taxon>
        <taxon>Monotremata</taxon>
        <taxon>Ornithorhynchidae</taxon>
        <taxon>Ornithorhynchus</taxon>
    </lineage>
</organism>
<dbReference type="GeneID" id="100087615"/>
<proteinExistence type="inferred from homology"/>
<evidence type="ECO:0000256" key="9">
    <source>
        <dbReference type="ARBA" id="ARBA00023136"/>
    </source>
</evidence>
<protein>
    <recommendedName>
        <fullName evidence="13">Olfactory receptor</fullName>
    </recommendedName>
</protein>
<dbReference type="FunFam" id="1.20.1070.10:FF:000037">
    <property type="entry name" value="Olfactory receptor"/>
    <property type="match status" value="1"/>
</dbReference>
<evidence type="ECO:0000256" key="6">
    <source>
        <dbReference type="ARBA" id="ARBA00022725"/>
    </source>
</evidence>
<evidence type="ECO:0000256" key="11">
    <source>
        <dbReference type="ARBA" id="ARBA00023224"/>
    </source>
</evidence>
<dbReference type="GO" id="GO:0005549">
    <property type="term" value="F:odorant binding"/>
    <property type="evidence" value="ECO:0000318"/>
    <property type="project" value="GO_Central"/>
</dbReference>
<evidence type="ECO:0000256" key="7">
    <source>
        <dbReference type="ARBA" id="ARBA00022989"/>
    </source>
</evidence>
<feature type="transmembrane region" description="Helical" evidence="13">
    <location>
        <begin position="148"/>
        <end position="168"/>
    </location>
</feature>
<accession>A0A6I8NL33</accession>
<dbReference type="Pfam" id="PF13853">
    <property type="entry name" value="7tm_4"/>
    <property type="match status" value="1"/>
</dbReference>
<keyword evidence="6 13" id="KW-0552">Olfaction</keyword>
<evidence type="ECO:0000256" key="10">
    <source>
        <dbReference type="ARBA" id="ARBA00023170"/>
    </source>
</evidence>
<feature type="domain" description="G-protein coupled receptors family 1 profile" evidence="14">
    <location>
        <begin position="35"/>
        <end position="284"/>
    </location>
</feature>
<comment type="subcellular location">
    <subcellularLocation>
        <location evidence="2 13">Cell membrane</location>
        <topology evidence="2 13">Multi-pass membrane protein</topology>
    </subcellularLocation>
</comment>
<dbReference type="InterPro" id="IPR000276">
    <property type="entry name" value="GPCR_Rhodpsn"/>
</dbReference>
<keyword evidence="16" id="KW-1185">Reference proteome</keyword>
<evidence type="ECO:0000256" key="13">
    <source>
        <dbReference type="RuleBase" id="RU363047"/>
    </source>
</evidence>
<dbReference type="KEGG" id="oaa:100087615"/>
<feature type="transmembrane region" description="Helical" evidence="13">
    <location>
        <begin position="266"/>
        <end position="284"/>
    </location>
</feature>
<feature type="transmembrane region" description="Helical" evidence="13">
    <location>
        <begin position="92"/>
        <end position="112"/>
    </location>
</feature>
<dbReference type="InterPro" id="IPR050516">
    <property type="entry name" value="Olfactory_GPCR"/>
</dbReference>
<dbReference type="GO" id="GO:0005886">
    <property type="term" value="C:plasma membrane"/>
    <property type="evidence" value="ECO:0007669"/>
    <property type="project" value="UniProtKB-SubCell"/>
</dbReference>
<dbReference type="InterPro" id="IPR000725">
    <property type="entry name" value="Olfact_rcpt"/>
</dbReference>
<dbReference type="SUPFAM" id="SSF81321">
    <property type="entry name" value="Family A G protein-coupled receptor-like"/>
    <property type="match status" value="1"/>
</dbReference>
<name>A0A6I8NL33_ORNAN</name>